<dbReference type="EMBL" id="BGPR01082698">
    <property type="protein sequence ID" value="GBL88232.1"/>
    <property type="molecule type" value="Genomic_DNA"/>
</dbReference>
<protein>
    <submittedName>
        <fullName evidence="1">Uncharacterized protein</fullName>
    </submittedName>
</protein>
<reference evidence="1 2" key="1">
    <citation type="journal article" date="2019" name="Sci. Rep.">
        <title>Orb-weaving spider Araneus ventricosus genome elucidates the spidroin gene catalogue.</title>
        <authorList>
            <person name="Kono N."/>
            <person name="Nakamura H."/>
            <person name="Ohtoshi R."/>
            <person name="Moran D.A.P."/>
            <person name="Shinohara A."/>
            <person name="Yoshida Y."/>
            <person name="Fujiwara M."/>
            <person name="Mori M."/>
            <person name="Tomita M."/>
            <person name="Arakawa K."/>
        </authorList>
    </citation>
    <scope>NUCLEOTIDE SEQUENCE [LARGE SCALE GENOMIC DNA]</scope>
</reference>
<keyword evidence="2" id="KW-1185">Reference proteome</keyword>
<dbReference type="AlphaFoldDB" id="A0A4Y2B7C4"/>
<sequence length="110" mass="12587">MSTKNMKSTRVLRAVPLIFMQYLKLKKVVAESPEGGEERSVTLSVHTNEICTDLPTPAPIWSKKLGLGGNNVKLLSFRFNSDMKRWVLTSSFYLLIDTERYNTIRINLTH</sequence>
<name>A0A4Y2B7C4_ARAVE</name>
<dbReference type="Proteomes" id="UP000499080">
    <property type="component" value="Unassembled WGS sequence"/>
</dbReference>
<comment type="caution">
    <text evidence="1">The sequence shown here is derived from an EMBL/GenBank/DDBJ whole genome shotgun (WGS) entry which is preliminary data.</text>
</comment>
<accession>A0A4Y2B7C4</accession>
<evidence type="ECO:0000313" key="1">
    <source>
        <dbReference type="EMBL" id="GBL88232.1"/>
    </source>
</evidence>
<gene>
    <name evidence="1" type="ORF">AVEN_12993_1</name>
</gene>
<proteinExistence type="predicted"/>
<organism evidence="1 2">
    <name type="scientific">Araneus ventricosus</name>
    <name type="common">Orbweaver spider</name>
    <name type="synonym">Epeira ventricosa</name>
    <dbReference type="NCBI Taxonomy" id="182803"/>
    <lineage>
        <taxon>Eukaryota</taxon>
        <taxon>Metazoa</taxon>
        <taxon>Ecdysozoa</taxon>
        <taxon>Arthropoda</taxon>
        <taxon>Chelicerata</taxon>
        <taxon>Arachnida</taxon>
        <taxon>Araneae</taxon>
        <taxon>Araneomorphae</taxon>
        <taxon>Entelegynae</taxon>
        <taxon>Araneoidea</taxon>
        <taxon>Araneidae</taxon>
        <taxon>Araneus</taxon>
    </lineage>
</organism>
<evidence type="ECO:0000313" key="2">
    <source>
        <dbReference type="Proteomes" id="UP000499080"/>
    </source>
</evidence>